<protein>
    <submittedName>
        <fullName evidence="1">Helix-turn-helix domain-containing protein</fullName>
    </submittedName>
</protein>
<evidence type="ECO:0000313" key="2">
    <source>
        <dbReference type="Proteomes" id="UP000521358"/>
    </source>
</evidence>
<gene>
    <name evidence="1" type="ORF">HED35_09950</name>
</gene>
<dbReference type="EMBL" id="JAAVMB010000011">
    <property type="protein sequence ID" value="NKC68412.1"/>
    <property type="molecule type" value="Genomic_DNA"/>
</dbReference>
<accession>A0A7X6D9S2</accession>
<sequence length="45" mass="5209">MGTSVAYPIEVKNKVIELKLAGMTTKEIMTELNIINKTQVETWWR</sequence>
<organism evidence="1 2">
    <name type="scientific">Vagococcus fluvialis</name>
    <dbReference type="NCBI Taxonomy" id="2738"/>
    <lineage>
        <taxon>Bacteria</taxon>
        <taxon>Bacillati</taxon>
        <taxon>Bacillota</taxon>
        <taxon>Bacilli</taxon>
        <taxon>Lactobacillales</taxon>
        <taxon>Enterococcaceae</taxon>
        <taxon>Vagococcus</taxon>
    </lineage>
</organism>
<proteinExistence type="predicted"/>
<name>A0A7X6D9S2_9ENTE</name>
<dbReference type="RefSeq" id="WP_167807609.1">
    <property type="nucleotide sequence ID" value="NZ_JAAVMB010000011.1"/>
</dbReference>
<evidence type="ECO:0000313" key="1">
    <source>
        <dbReference type="EMBL" id="NKC68412.1"/>
    </source>
</evidence>
<dbReference type="Proteomes" id="UP000521358">
    <property type="component" value="Unassembled WGS sequence"/>
</dbReference>
<reference evidence="1 2" key="1">
    <citation type="submission" date="2020-03" db="EMBL/GenBank/DDBJ databases">
        <title>Bacterial samples isolated from urine from healthy bovine heifers (Gyr breed).</title>
        <authorList>
            <person name="Giannattasio-Ferraz S."/>
            <person name="Maskeri L."/>
            <person name="Penido A."/>
            <person name="Barbosa-Stancioli E.F."/>
            <person name="Putonti C."/>
        </authorList>
    </citation>
    <scope>NUCLEOTIDE SEQUENCE [LARGE SCALE GENOMIC DNA]</scope>
    <source>
        <strain evidence="1 2">UFMG-H7</strain>
    </source>
</reference>
<dbReference type="AlphaFoldDB" id="A0A7X6D9S2"/>
<comment type="caution">
    <text evidence="1">The sequence shown here is derived from an EMBL/GenBank/DDBJ whole genome shotgun (WGS) entry which is preliminary data.</text>
</comment>